<proteinExistence type="predicted"/>
<organism evidence="1 2">
    <name type="scientific">Candidatus Thiothrix phosphatis</name>
    <dbReference type="NCBI Taxonomy" id="3112415"/>
    <lineage>
        <taxon>Bacteria</taxon>
        <taxon>Pseudomonadati</taxon>
        <taxon>Pseudomonadota</taxon>
        <taxon>Gammaproteobacteria</taxon>
        <taxon>Thiotrichales</taxon>
        <taxon>Thiotrichaceae</taxon>
        <taxon>Thiothrix</taxon>
    </lineage>
</organism>
<accession>A0ABU6CZS2</accession>
<dbReference type="EMBL" id="JAYMYJ010000130">
    <property type="protein sequence ID" value="MEB4592321.1"/>
    <property type="molecule type" value="Genomic_DNA"/>
</dbReference>
<dbReference type="Proteomes" id="UP001308005">
    <property type="component" value="Unassembled WGS sequence"/>
</dbReference>
<sequence length="111" mass="11970">MYATNVRELKKNPSLALRHAREAPVLILKGDQPDALLVHLDKTLSDTATGLRPALAASLFRDGLMSLGKAARLSGLNMGAFIKHLGSLGIEIARPDETTTHEARDLSAWLS</sequence>
<dbReference type="InterPro" id="IPR005368">
    <property type="entry name" value="UPF0175"/>
</dbReference>
<protein>
    <submittedName>
        <fullName evidence="1">UPF0175 family protein</fullName>
    </submittedName>
</protein>
<dbReference type="RefSeq" id="WP_324696545.1">
    <property type="nucleotide sequence ID" value="NZ_JAYMYJ010000130.1"/>
</dbReference>
<evidence type="ECO:0000313" key="2">
    <source>
        <dbReference type="Proteomes" id="UP001308005"/>
    </source>
</evidence>
<comment type="caution">
    <text evidence="1">The sequence shown here is derived from an EMBL/GenBank/DDBJ whole genome shotgun (WGS) entry which is preliminary data.</text>
</comment>
<keyword evidence="2" id="KW-1185">Reference proteome</keyword>
<evidence type="ECO:0000313" key="1">
    <source>
        <dbReference type="EMBL" id="MEB4592321.1"/>
    </source>
</evidence>
<dbReference type="Pfam" id="PF03683">
    <property type="entry name" value="UPF0175"/>
    <property type="match status" value="1"/>
</dbReference>
<gene>
    <name evidence="1" type="ORF">VSS37_15140</name>
</gene>
<name>A0ABU6CZS2_9GAMM</name>
<reference evidence="2" key="1">
    <citation type="submission" date="2023-07" db="EMBL/GenBank/DDBJ databases">
        <title>The carbon used by Thiothrix.</title>
        <authorList>
            <person name="Chen L."/>
        </authorList>
    </citation>
    <scope>NUCLEOTIDE SEQUENCE [LARGE SCALE GENOMIC DNA]</scope>
</reference>